<protein>
    <submittedName>
        <fullName evidence="2">Unannotated protein</fullName>
    </submittedName>
</protein>
<feature type="domain" description="DUF1508" evidence="1">
    <location>
        <begin position="156"/>
        <end position="203"/>
    </location>
</feature>
<dbReference type="EMBL" id="CAFBNE010000264">
    <property type="protein sequence ID" value="CAB4975875.1"/>
    <property type="molecule type" value="Genomic_DNA"/>
</dbReference>
<dbReference type="Pfam" id="PF07411">
    <property type="entry name" value="DUF1508"/>
    <property type="match status" value="1"/>
</dbReference>
<dbReference type="SUPFAM" id="SSF160113">
    <property type="entry name" value="YegP-like"/>
    <property type="match status" value="1"/>
</dbReference>
<dbReference type="InterPro" id="IPR010879">
    <property type="entry name" value="DUF1508"/>
</dbReference>
<evidence type="ECO:0000313" key="2">
    <source>
        <dbReference type="EMBL" id="CAB4975875.1"/>
    </source>
</evidence>
<organism evidence="2">
    <name type="scientific">freshwater metagenome</name>
    <dbReference type="NCBI Taxonomy" id="449393"/>
    <lineage>
        <taxon>unclassified sequences</taxon>
        <taxon>metagenomes</taxon>
        <taxon>ecological metagenomes</taxon>
    </lineage>
</organism>
<dbReference type="Gene3D" id="2.30.29.80">
    <property type="match status" value="1"/>
</dbReference>
<reference evidence="2" key="1">
    <citation type="submission" date="2020-05" db="EMBL/GenBank/DDBJ databases">
        <authorList>
            <person name="Chiriac C."/>
            <person name="Salcher M."/>
            <person name="Ghai R."/>
            <person name="Kavagutti S V."/>
        </authorList>
    </citation>
    <scope>NUCLEOTIDE SEQUENCE</scope>
</reference>
<gene>
    <name evidence="2" type="ORF">UFOPK3772_03684</name>
</gene>
<evidence type="ECO:0000259" key="1">
    <source>
        <dbReference type="Pfam" id="PF07411"/>
    </source>
</evidence>
<dbReference type="AlphaFoldDB" id="A0A6J7M7W8"/>
<dbReference type="InterPro" id="IPR036913">
    <property type="entry name" value="YegP-like_sf"/>
</dbReference>
<sequence>MTSPRGMVFAMGAQSRLFTSLASGSGKATAVVVCAVMLLAGCSGSGGSAAESSAPAIRGDVALPDTFDPGDSGATSPFDPEVIEGILKDSIAKVGGEGLAEGDFIIDDAEAFKFIIGDAGAFQTVVKPPSDDSVVIFEESDEQIIVMGAKFEVYEDDAGKYRFRLRALDGGIVAVGEPYDTMAAAKEACASVKRAAAIATVVEADS</sequence>
<accession>A0A6J7M7W8</accession>
<name>A0A6J7M7W8_9ZZZZ</name>
<proteinExistence type="predicted"/>